<evidence type="ECO:0000256" key="7">
    <source>
        <dbReference type="ARBA" id="ARBA00023180"/>
    </source>
</evidence>
<gene>
    <name evidence="13" type="ORF">CLIB1423_02S00540</name>
</gene>
<comment type="caution">
    <text evidence="13">The sequence shown here is derived from an EMBL/GenBank/DDBJ whole genome shotgun (WGS) entry which is preliminary data.</text>
</comment>
<evidence type="ECO:0000256" key="1">
    <source>
        <dbReference type="ARBA" id="ARBA00004191"/>
    </source>
</evidence>
<keyword evidence="7" id="KW-0325">Glycoprotein</keyword>
<dbReference type="Gene3D" id="3.20.20.80">
    <property type="entry name" value="Glycosidases"/>
    <property type="match status" value="1"/>
</dbReference>
<proteinExistence type="inferred from homology"/>
<reference evidence="13" key="1">
    <citation type="submission" date="2022-03" db="EMBL/GenBank/DDBJ databases">
        <authorList>
            <person name="Legras J.-L."/>
            <person name="Devillers H."/>
            <person name="Grondin C."/>
        </authorList>
    </citation>
    <scope>NUCLEOTIDE SEQUENCE</scope>
    <source>
        <strain evidence="13">CLIB 1423</strain>
    </source>
</reference>
<dbReference type="Pfam" id="PF00332">
    <property type="entry name" value="Glyco_hydro_17"/>
    <property type="match status" value="1"/>
</dbReference>
<keyword evidence="8 11" id="KW-0326">Glycosidase</keyword>
<dbReference type="InterPro" id="IPR000490">
    <property type="entry name" value="Glyco_hydro_17"/>
</dbReference>
<keyword evidence="3" id="KW-0134">Cell wall</keyword>
<feature type="signal peptide" evidence="12">
    <location>
        <begin position="1"/>
        <end position="18"/>
    </location>
</feature>
<dbReference type="GO" id="GO:0005576">
    <property type="term" value="C:extracellular region"/>
    <property type="evidence" value="ECO:0007669"/>
    <property type="project" value="TreeGrafter"/>
</dbReference>
<evidence type="ECO:0000313" key="13">
    <source>
        <dbReference type="EMBL" id="CAH2350589.1"/>
    </source>
</evidence>
<comment type="similarity">
    <text evidence="2 10">Belongs to the glycosyl hydrolase 17 family.</text>
</comment>
<dbReference type="FunFam" id="3.20.20.80:FF:000111">
    <property type="entry name" value="Soluble cell wall protein"/>
    <property type="match status" value="1"/>
</dbReference>
<organism evidence="13 14">
    <name type="scientific">[Candida] railenensis</name>
    <dbReference type="NCBI Taxonomy" id="45579"/>
    <lineage>
        <taxon>Eukaryota</taxon>
        <taxon>Fungi</taxon>
        <taxon>Dikarya</taxon>
        <taxon>Ascomycota</taxon>
        <taxon>Saccharomycotina</taxon>
        <taxon>Pichiomycetes</taxon>
        <taxon>Debaryomycetaceae</taxon>
        <taxon>Kurtzmaniella</taxon>
    </lineage>
</organism>
<comment type="subcellular location">
    <subcellularLocation>
        <location evidence="1">Secreted</location>
        <location evidence="1">Cell wall</location>
    </subcellularLocation>
</comment>
<dbReference type="GO" id="GO:0005975">
    <property type="term" value="P:carbohydrate metabolic process"/>
    <property type="evidence" value="ECO:0007669"/>
    <property type="project" value="InterPro"/>
</dbReference>
<evidence type="ECO:0000256" key="4">
    <source>
        <dbReference type="ARBA" id="ARBA00022525"/>
    </source>
</evidence>
<keyword evidence="4" id="KW-0964">Secreted</keyword>
<evidence type="ECO:0000256" key="2">
    <source>
        <dbReference type="ARBA" id="ARBA00008773"/>
    </source>
</evidence>
<dbReference type="OrthoDB" id="941679at2759"/>
<dbReference type="GO" id="GO:0009277">
    <property type="term" value="C:fungal-type cell wall"/>
    <property type="evidence" value="ECO:0007669"/>
    <property type="project" value="TreeGrafter"/>
</dbReference>
<accession>A0A9P0QKZ5</accession>
<dbReference type="InterPro" id="IPR017853">
    <property type="entry name" value="GH"/>
</dbReference>
<keyword evidence="9" id="KW-0961">Cell wall biogenesis/degradation</keyword>
<evidence type="ECO:0000313" key="14">
    <source>
        <dbReference type="Proteomes" id="UP000837801"/>
    </source>
</evidence>
<dbReference type="PROSITE" id="PS00587">
    <property type="entry name" value="GLYCOSYL_HYDROL_F17"/>
    <property type="match status" value="1"/>
</dbReference>
<evidence type="ECO:0000256" key="10">
    <source>
        <dbReference type="RuleBase" id="RU004335"/>
    </source>
</evidence>
<keyword evidence="6 11" id="KW-0378">Hydrolase</keyword>
<evidence type="ECO:0000256" key="5">
    <source>
        <dbReference type="ARBA" id="ARBA00022729"/>
    </source>
</evidence>
<feature type="chain" id="PRO_5040327679" evidence="12">
    <location>
        <begin position="19"/>
        <end position="483"/>
    </location>
</feature>
<protein>
    <submittedName>
        <fullName evidence="13">Probable family 17 glucosidase Scw10p</fullName>
    </submittedName>
</protein>
<evidence type="ECO:0000256" key="8">
    <source>
        <dbReference type="ARBA" id="ARBA00023295"/>
    </source>
</evidence>
<evidence type="ECO:0000256" key="9">
    <source>
        <dbReference type="ARBA" id="ARBA00023316"/>
    </source>
</evidence>
<dbReference type="PANTHER" id="PTHR16631">
    <property type="entry name" value="GLUCAN 1,3-BETA-GLUCOSIDASE"/>
    <property type="match status" value="1"/>
</dbReference>
<dbReference type="GO" id="GO:0042973">
    <property type="term" value="F:glucan endo-1,3-beta-D-glucosidase activity"/>
    <property type="evidence" value="ECO:0007669"/>
    <property type="project" value="TreeGrafter"/>
</dbReference>
<dbReference type="PANTHER" id="PTHR16631:SF14">
    <property type="entry name" value="FAMILY 17 GLUCOSIDASE SCW10-RELATED"/>
    <property type="match status" value="1"/>
</dbReference>
<dbReference type="AlphaFoldDB" id="A0A9P0QKZ5"/>
<keyword evidence="14" id="KW-1185">Reference proteome</keyword>
<dbReference type="Proteomes" id="UP000837801">
    <property type="component" value="Unassembled WGS sequence"/>
</dbReference>
<dbReference type="SUPFAM" id="SSF51445">
    <property type="entry name" value="(Trans)glycosidases"/>
    <property type="match status" value="1"/>
</dbReference>
<evidence type="ECO:0000256" key="6">
    <source>
        <dbReference type="ARBA" id="ARBA00022801"/>
    </source>
</evidence>
<dbReference type="GO" id="GO:0009986">
    <property type="term" value="C:cell surface"/>
    <property type="evidence" value="ECO:0007669"/>
    <property type="project" value="TreeGrafter"/>
</dbReference>
<sequence length="483" mass="49303">MKATILVLPLLISSTVNAAAIGRQDENFQKRAVEYVTLTSTTQIPLAQYLAGTTTTAAAAAANVKAAVATPAAAAPAATTAAAASSSSSGGFFGWLSNLFGSDDTSSTAATAVTPASTTAIAYAATLVDSSTAAPVATTTQGYFASLLDDLINPETLTYTYPGGSIETGAVAATSSVNVGYSASVVASGVISATSSSYSSSSSSSGSSDSGEYASNIKYAEEAKGITYSPYNKDDSCKDASTVASDIAKLSAFSLIRLYSTDCSGIENVLASINSNQQLFLGIWNIDSASVQSGLEAIQSALSTSSRGWDAVHTISIGNEQVNAGTATVAQIQTGVSAARTWLKSNAASYSGYVVSVDTLAATVANPGLCDISDYIAVNCHPYFTGSVDPSEAGSWLQSQISSVSSVCGGSKDVLITETGWPTQGDSIGSCVPSIANQAAALESIMSVIGDQAFSFTMYNDYWKDPGPYNIEQYWGIFGDPSS</sequence>
<evidence type="ECO:0000256" key="11">
    <source>
        <dbReference type="RuleBase" id="RU004336"/>
    </source>
</evidence>
<keyword evidence="5 12" id="KW-0732">Signal</keyword>
<dbReference type="GO" id="GO:0071555">
    <property type="term" value="P:cell wall organization"/>
    <property type="evidence" value="ECO:0007669"/>
    <property type="project" value="UniProtKB-KW"/>
</dbReference>
<dbReference type="EMBL" id="CAKXYY010000002">
    <property type="protein sequence ID" value="CAH2350589.1"/>
    <property type="molecule type" value="Genomic_DNA"/>
</dbReference>
<evidence type="ECO:0000256" key="12">
    <source>
        <dbReference type="SAM" id="SignalP"/>
    </source>
</evidence>
<dbReference type="InterPro" id="IPR050732">
    <property type="entry name" value="Beta-glucan_modifiers"/>
</dbReference>
<name>A0A9P0QKZ5_9ASCO</name>
<evidence type="ECO:0000256" key="3">
    <source>
        <dbReference type="ARBA" id="ARBA00022512"/>
    </source>
</evidence>